<organism evidence="3 4">
    <name type="scientific">Oerskovia enterophila</name>
    <dbReference type="NCBI Taxonomy" id="43678"/>
    <lineage>
        <taxon>Bacteria</taxon>
        <taxon>Bacillati</taxon>
        <taxon>Actinomycetota</taxon>
        <taxon>Actinomycetes</taxon>
        <taxon>Micrococcales</taxon>
        <taxon>Cellulomonadaceae</taxon>
        <taxon>Oerskovia</taxon>
    </lineage>
</organism>
<feature type="compositionally biased region" description="Acidic residues" evidence="1">
    <location>
        <begin position="383"/>
        <end position="395"/>
    </location>
</feature>
<dbReference type="InterPro" id="IPR036366">
    <property type="entry name" value="PGBDSf"/>
</dbReference>
<dbReference type="RefSeq" id="WP_068707028.1">
    <property type="nucleotide sequence ID" value="NZ_LRIE01000042.1"/>
</dbReference>
<feature type="region of interest" description="Disordered" evidence="1">
    <location>
        <begin position="176"/>
        <end position="201"/>
    </location>
</feature>
<evidence type="ECO:0000313" key="3">
    <source>
        <dbReference type="EMBL" id="KZM36761.1"/>
    </source>
</evidence>
<reference evidence="3 4" key="1">
    <citation type="submission" date="2016-01" db="EMBL/GenBank/DDBJ databases">
        <title>Genome sequence of Oerskovia enterophila VJag, an agar and cellulose degrading bacterium.</title>
        <authorList>
            <person name="Poehlein A."/>
            <person name="Jag V."/>
            <person name="Bengelsdorf F."/>
            <person name="Duerre P."/>
            <person name="Daniel R."/>
        </authorList>
    </citation>
    <scope>NUCLEOTIDE SEQUENCE [LARGE SCALE GENOMIC DNA]</scope>
    <source>
        <strain evidence="3 4">VJag</strain>
    </source>
</reference>
<evidence type="ECO:0000313" key="4">
    <source>
        <dbReference type="Proteomes" id="UP000076447"/>
    </source>
</evidence>
<dbReference type="Gene3D" id="1.10.101.10">
    <property type="entry name" value="PGBD-like superfamily/PGBD"/>
    <property type="match status" value="1"/>
</dbReference>
<dbReference type="OrthoDB" id="3268648at2"/>
<comment type="caution">
    <text evidence="3">The sequence shown here is derived from an EMBL/GenBank/DDBJ whole genome shotgun (WGS) entry which is preliminary data.</text>
</comment>
<dbReference type="SUPFAM" id="SSF47090">
    <property type="entry name" value="PGBD-like"/>
    <property type="match status" value="1"/>
</dbReference>
<gene>
    <name evidence="3" type="ORF">OJAG_05300</name>
</gene>
<dbReference type="Pfam" id="PF01471">
    <property type="entry name" value="PG_binding_1"/>
    <property type="match status" value="1"/>
</dbReference>
<proteinExistence type="predicted"/>
<accession>A0A163STZ3</accession>
<feature type="compositionally biased region" description="Gly residues" evidence="1">
    <location>
        <begin position="396"/>
        <end position="405"/>
    </location>
</feature>
<dbReference type="AlphaFoldDB" id="A0A163STZ3"/>
<feature type="region of interest" description="Disordered" evidence="1">
    <location>
        <begin position="383"/>
        <end position="414"/>
    </location>
</feature>
<dbReference type="Proteomes" id="UP000076447">
    <property type="component" value="Unassembled WGS sequence"/>
</dbReference>
<evidence type="ECO:0000259" key="2">
    <source>
        <dbReference type="Pfam" id="PF01471"/>
    </source>
</evidence>
<feature type="domain" description="Peptidoglycan binding-like" evidence="2">
    <location>
        <begin position="124"/>
        <end position="159"/>
    </location>
</feature>
<dbReference type="PATRIC" id="fig|43678.3.peg.565"/>
<sequence>MKRLVLAVAAIVVVGVGAWLLAVRMESPQQAAARAEPPAPEPVVVALDRGYLNGPVSMTVEAQNQQSVVVTPPAALTGVVTSVDRSAGDTLSPGSVPFRVNGRPVFVLEGAFALYRDIRPGDEGDDVLALQKGLLAAGYALGRPDGKYGPRTQAAVWSMYRAAGYAAPEVAVGAPDAAGAPSPGASAPETTAAGTGAAAPSDGTAVPVAGGGAAATVKGPGVLQSEVLTVPRLPAVVEGITTVGTRIAADTGLLTLGTGQVVLTSTLPQGSVGALTVDAAARFTDDSGTEATARVTALAPTETGEVTVSLLTEGAVRAGSSYVLTIDNPAAEDGERLLAPVAAVVTRAGRTYVYVREGTAFREVAVEVEATVGGVAAIVAADGDGDGDADADGDGGGDAGDGVVLGEGTEVRVG</sequence>
<dbReference type="STRING" id="43678.OJAG_05300"/>
<dbReference type="EMBL" id="LRIE01000042">
    <property type="protein sequence ID" value="KZM36761.1"/>
    <property type="molecule type" value="Genomic_DNA"/>
</dbReference>
<dbReference type="InterPro" id="IPR036365">
    <property type="entry name" value="PGBD-like_sf"/>
</dbReference>
<protein>
    <recommendedName>
        <fullName evidence="2">Peptidoglycan binding-like domain-containing protein</fullName>
    </recommendedName>
</protein>
<evidence type="ECO:0000256" key="1">
    <source>
        <dbReference type="SAM" id="MobiDB-lite"/>
    </source>
</evidence>
<name>A0A163STZ3_9CELL</name>
<dbReference type="InterPro" id="IPR002477">
    <property type="entry name" value="Peptidoglycan-bd-like"/>
</dbReference>